<evidence type="ECO:0000313" key="2">
    <source>
        <dbReference type="EMBL" id="GAX85992.1"/>
    </source>
</evidence>
<accession>A0A250XSU1</accession>
<gene>
    <name evidence="2" type="ORF">CEUSTIGMA_g13408.t1</name>
</gene>
<feature type="compositionally biased region" description="Basic and acidic residues" evidence="1">
    <location>
        <begin position="1101"/>
        <end position="1111"/>
    </location>
</feature>
<feature type="region of interest" description="Disordered" evidence="1">
    <location>
        <begin position="85"/>
        <end position="161"/>
    </location>
</feature>
<feature type="region of interest" description="Disordered" evidence="1">
    <location>
        <begin position="1190"/>
        <end position="1217"/>
    </location>
</feature>
<reference evidence="2 3" key="1">
    <citation type="submission" date="2017-08" db="EMBL/GenBank/DDBJ databases">
        <title>Acidophilic green algal genome provides insights into adaptation to an acidic environment.</title>
        <authorList>
            <person name="Hirooka S."/>
            <person name="Hirose Y."/>
            <person name="Kanesaki Y."/>
            <person name="Higuchi S."/>
            <person name="Fujiwara T."/>
            <person name="Onuma R."/>
            <person name="Era A."/>
            <person name="Ohbayashi R."/>
            <person name="Uzuka A."/>
            <person name="Nozaki H."/>
            <person name="Yoshikawa H."/>
            <person name="Miyagishima S.Y."/>
        </authorList>
    </citation>
    <scope>NUCLEOTIDE SEQUENCE [LARGE SCALE GENOMIC DNA]</scope>
    <source>
        <strain evidence="2 3">NIES-2499</strain>
    </source>
</reference>
<keyword evidence="3" id="KW-1185">Reference proteome</keyword>
<dbReference type="Proteomes" id="UP000232323">
    <property type="component" value="Unassembled WGS sequence"/>
</dbReference>
<feature type="compositionally biased region" description="Polar residues" evidence="1">
    <location>
        <begin position="687"/>
        <end position="701"/>
    </location>
</feature>
<dbReference type="EMBL" id="BEGY01000212">
    <property type="protein sequence ID" value="GAX85992.1"/>
    <property type="molecule type" value="Genomic_DNA"/>
</dbReference>
<feature type="compositionally biased region" description="Polar residues" evidence="1">
    <location>
        <begin position="115"/>
        <end position="133"/>
    </location>
</feature>
<organism evidence="2 3">
    <name type="scientific">Chlamydomonas eustigma</name>
    <dbReference type="NCBI Taxonomy" id="1157962"/>
    <lineage>
        <taxon>Eukaryota</taxon>
        <taxon>Viridiplantae</taxon>
        <taxon>Chlorophyta</taxon>
        <taxon>core chlorophytes</taxon>
        <taxon>Chlorophyceae</taxon>
        <taxon>CS clade</taxon>
        <taxon>Chlamydomonadales</taxon>
        <taxon>Chlamydomonadaceae</taxon>
        <taxon>Chlamydomonas</taxon>
    </lineage>
</organism>
<evidence type="ECO:0000313" key="3">
    <source>
        <dbReference type="Proteomes" id="UP000232323"/>
    </source>
</evidence>
<feature type="region of interest" description="Disordered" evidence="1">
    <location>
        <begin position="685"/>
        <end position="709"/>
    </location>
</feature>
<feature type="region of interest" description="Disordered" evidence="1">
    <location>
        <begin position="574"/>
        <end position="596"/>
    </location>
</feature>
<feature type="compositionally biased region" description="Low complexity" evidence="1">
    <location>
        <begin position="371"/>
        <end position="380"/>
    </location>
</feature>
<evidence type="ECO:0000256" key="1">
    <source>
        <dbReference type="SAM" id="MobiDB-lite"/>
    </source>
</evidence>
<feature type="compositionally biased region" description="Basic and acidic residues" evidence="1">
    <location>
        <begin position="88"/>
        <end position="100"/>
    </location>
</feature>
<protein>
    <submittedName>
        <fullName evidence="2">Uncharacterized protein</fullName>
    </submittedName>
</protein>
<feature type="non-terminal residue" evidence="2">
    <location>
        <position position="1424"/>
    </location>
</feature>
<sequence length="1424" mass="151409">MVLKNTLLKQACKKEQVLGISVSNDSLKWSAGSLKQNGRQEASASLQAHARRPSYLRFPALTAIGPDIQPSCGRQYRVQRSIAVRSSYQEDKQPLKKPDDSTTTGRFPRPRFISAPQQAPSARSTGKSPSGRLSKNRRQGHPHLTTTSSPQGPSSSPSSLHPLAHFLAHLEDAKSESQLLHAIQNCPLLGESATTLGFGLKKAISSEKHFQPQDLIAAFISILDAAVRVHQINAAQTFREKALGYKDASAAAPSSGPVPNCGRSSSPSHSVAHLTASWAVHSLVPNLGTMSLPQIRSVLRSLTEVQFQDTEVWSALHQAVLAAVHQGADAGTLDARQVAQVLWEASHSAFCYIRRPFNSEEEVAAQSIMDSSASPALSSSEGGPATSGLVSSKPTATGREGDYADTSSWVHDMVQQILILKARDGRSGAVMSMMTGGPSGEPLGGEVLSQVMATYAAWRTLPAAAWMEVLEEELQMGVFLMTPGQCGAILTALSEMINLVEVGSSSGAASAAEELEMMQDGHGVQQVVMQGGDASSSSSSRDTAISEWSPALLLRARELLLLLLAEAEGKIGSTRLTPPRPSGAMKASRKVCQQPRRNAKVKVNMIRGERLPLDRDDRTRVLGPVVEAIQQAMEETRGLLLRRTAWNVLPGPSSPVLPQNETQAGGSPRKVSLPAALTAANTQLNASTGYQGPSRSPNDDPQVSAMRRQATGSHINPWLELCFRMLLEALPVEAGLHDVALVSEAVMREQYTMASQVWREAFGKRCMDIMLRSAPTTNNQQPTSSQLTTPAAIVKEAVEQKQELGGRPLPAPVADLGVSAVSSSRSSVTASGTAATIVQHTSGNFLQTGGIIHQSLQSVLDLHVVIKSLSFMGIVPLTEKDWVAGAEQLLYRAVVPTGMMSKGSRELQDHEGGDSAEGAAGLAGDAVIGGGGGEMWLVAIKVCLSLDNNALQLNSGNYLAAVTDSCSAVSAYHQDSECPSCCSACLERLLLRLRSEVPSWDCQQLQEAALGLGSCLEAVMCSKLSSAAELAAAQLGRDLLLPALAEEALIRLEQAAPAACDVAARDQQSLAAGKAAPAAAAAVVDVAVLNSGSTSASGLRSGDKIPSEKGAKGVQQQKYSRVGRQQPSARPFELQDVGKGVDSRSNKTPQALSASCLTAAAAALSWSFPIQDPDLSSQSMRRSGGLVISAQLSDAPPHRSQVRSKDPCLNPASSNGGLDPLMDSCDGRWLSVWTRFWRLSMPHLKHLTIPQLAVVAAAAAAVHPPADVAAVHAQWLHRLVSAVNGSVVIHEMSADLQVSSDREPSAEVVDSGDDEDTVTINPTAARRSLQLSTPMQLALVRLGHAMVAMLGTDRRARMQRDVISSRLKLLRCRHSFWRRGGVNSDKSILTRRPLCMSVQFYHSVVRAVAASIQQAGSEVHHNVP</sequence>
<feature type="region of interest" description="Disordered" evidence="1">
    <location>
        <begin position="1093"/>
        <end position="1148"/>
    </location>
</feature>
<feature type="compositionally biased region" description="Low complexity" evidence="1">
    <location>
        <begin position="145"/>
        <end position="159"/>
    </location>
</feature>
<comment type="caution">
    <text evidence="2">The sequence shown here is derived from an EMBL/GenBank/DDBJ whole genome shotgun (WGS) entry which is preliminary data.</text>
</comment>
<feature type="compositionally biased region" description="Polar residues" evidence="1">
    <location>
        <begin position="1114"/>
        <end position="1128"/>
    </location>
</feature>
<proteinExistence type="predicted"/>
<feature type="region of interest" description="Disordered" evidence="1">
    <location>
        <begin position="368"/>
        <end position="404"/>
    </location>
</feature>
<name>A0A250XSU1_9CHLO</name>